<dbReference type="EMBL" id="JAAIKB010000025">
    <property type="protein sequence ID" value="NGM24119.1"/>
    <property type="molecule type" value="Genomic_DNA"/>
</dbReference>
<accession>A0A6M1LVR2</accession>
<proteinExistence type="predicted"/>
<evidence type="ECO:0000256" key="1">
    <source>
        <dbReference type="SAM" id="Phobius"/>
    </source>
</evidence>
<feature type="transmembrane region" description="Helical" evidence="1">
    <location>
        <begin position="33"/>
        <end position="57"/>
    </location>
</feature>
<dbReference type="AlphaFoldDB" id="A0A6M1LVR2"/>
<sequence length="65" mass="6149">MLIALCLIAGFTALAGMSTVALSLVPAMGLGLVGIAAAAGFGVVSLGTGLGAAMIALSRERMAAG</sequence>
<keyword evidence="1" id="KW-1133">Transmembrane helix</keyword>
<gene>
    <name evidence="2" type="ORF">G3576_29200</name>
</gene>
<keyword evidence="1" id="KW-0472">Membrane</keyword>
<protein>
    <submittedName>
        <fullName evidence="2">Uncharacterized protein</fullName>
    </submittedName>
</protein>
<keyword evidence="3" id="KW-1185">Reference proteome</keyword>
<keyword evidence="1" id="KW-0812">Transmembrane</keyword>
<name>A0A6M1LVR2_9PROT</name>
<organism evidence="2 3">
    <name type="scientific">Falsiroseomonas algicola</name>
    <dbReference type="NCBI Taxonomy" id="2716930"/>
    <lineage>
        <taxon>Bacteria</taxon>
        <taxon>Pseudomonadati</taxon>
        <taxon>Pseudomonadota</taxon>
        <taxon>Alphaproteobacteria</taxon>
        <taxon>Acetobacterales</taxon>
        <taxon>Roseomonadaceae</taxon>
        <taxon>Falsiroseomonas</taxon>
    </lineage>
</organism>
<comment type="caution">
    <text evidence="2">The sequence shown here is derived from an EMBL/GenBank/DDBJ whole genome shotgun (WGS) entry which is preliminary data.</text>
</comment>
<reference evidence="2 3" key="1">
    <citation type="submission" date="2020-03" db="EMBL/GenBank/DDBJ databases">
        <title>Roseomonas stagni sp. nov., isolated from pond water in Japan.</title>
        <authorList>
            <person name="Furuhata K."/>
            <person name="Miyamoto H."/>
            <person name="Goto K."/>
        </authorList>
    </citation>
    <scope>NUCLEOTIDE SEQUENCE [LARGE SCALE GENOMIC DNA]</scope>
    <source>
        <strain evidence="2 3">PeD5</strain>
    </source>
</reference>
<evidence type="ECO:0000313" key="2">
    <source>
        <dbReference type="EMBL" id="NGM24119.1"/>
    </source>
</evidence>
<dbReference type="Proteomes" id="UP000475385">
    <property type="component" value="Unassembled WGS sequence"/>
</dbReference>
<evidence type="ECO:0000313" key="3">
    <source>
        <dbReference type="Proteomes" id="UP000475385"/>
    </source>
</evidence>
<dbReference type="RefSeq" id="WP_164698033.1">
    <property type="nucleotide sequence ID" value="NZ_JAAIKB010000025.1"/>
</dbReference>